<comment type="caution">
    <text evidence="1">The sequence shown here is derived from an EMBL/GenBank/DDBJ whole genome shotgun (WGS) entry which is preliminary data.</text>
</comment>
<name>A0A840J448_9PSEU</name>
<dbReference type="Proteomes" id="UP000581769">
    <property type="component" value="Unassembled WGS sequence"/>
</dbReference>
<proteinExistence type="predicted"/>
<dbReference type="AlphaFoldDB" id="A0A840J448"/>
<evidence type="ECO:0000313" key="1">
    <source>
        <dbReference type="EMBL" id="MBB4688182.1"/>
    </source>
</evidence>
<sequence>MPPDADAPAAERALAAAAAPDASGSAVLILTTSGILGPAAGPA</sequence>
<gene>
    <name evidence="1" type="ORF">BJY18_005667</name>
</gene>
<dbReference type="RefSeq" id="WP_376774782.1">
    <property type="nucleotide sequence ID" value="NZ_JACHMG010000001.1"/>
</dbReference>
<organism evidence="1 2">
    <name type="scientific">Amycolatopsis jiangsuensis</name>
    <dbReference type="NCBI Taxonomy" id="1181879"/>
    <lineage>
        <taxon>Bacteria</taxon>
        <taxon>Bacillati</taxon>
        <taxon>Actinomycetota</taxon>
        <taxon>Actinomycetes</taxon>
        <taxon>Pseudonocardiales</taxon>
        <taxon>Pseudonocardiaceae</taxon>
        <taxon>Amycolatopsis</taxon>
    </lineage>
</organism>
<accession>A0A840J448</accession>
<reference evidence="1 2" key="1">
    <citation type="submission" date="2020-08" db="EMBL/GenBank/DDBJ databases">
        <title>Sequencing the genomes of 1000 actinobacteria strains.</title>
        <authorList>
            <person name="Klenk H.-P."/>
        </authorList>
    </citation>
    <scope>NUCLEOTIDE SEQUENCE [LARGE SCALE GENOMIC DNA]</scope>
    <source>
        <strain evidence="1 2">DSM 45859</strain>
    </source>
</reference>
<keyword evidence="2" id="KW-1185">Reference proteome</keyword>
<protein>
    <submittedName>
        <fullName evidence="1">Uncharacterized protein</fullName>
    </submittedName>
</protein>
<evidence type="ECO:0000313" key="2">
    <source>
        <dbReference type="Proteomes" id="UP000581769"/>
    </source>
</evidence>
<dbReference type="EMBL" id="JACHMG010000001">
    <property type="protein sequence ID" value="MBB4688182.1"/>
    <property type="molecule type" value="Genomic_DNA"/>
</dbReference>